<dbReference type="InterPro" id="IPR050463">
    <property type="entry name" value="Gfo/Idh/MocA_oxidrdct_glycsds"/>
</dbReference>
<evidence type="ECO:0000313" key="4">
    <source>
        <dbReference type="Proteomes" id="UP000422989"/>
    </source>
</evidence>
<feature type="domain" description="Gfo/Idh/MocA-like oxidoreductase N-terminal" evidence="2">
    <location>
        <begin position="16"/>
        <end position="122"/>
    </location>
</feature>
<dbReference type="AlphaFoldDB" id="A0A6I6E892"/>
<accession>A0A6I6E892</accession>
<dbReference type="RefSeq" id="WP_156242347.1">
    <property type="nucleotide sequence ID" value="NZ_BAAAZL010000004.1"/>
</dbReference>
<proteinExistence type="predicted"/>
<dbReference type="PANTHER" id="PTHR43818">
    <property type="entry name" value="BCDNA.GH03377"/>
    <property type="match status" value="1"/>
</dbReference>
<keyword evidence="4" id="KW-1185">Reference proteome</keyword>
<organism evidence="3 4">
    <name type="scientific">Microbacterium oryzae</name>
    <dbReference type="NCBI Taxonomy" id="743009"/>
    <lineage>
        <taxon>Bacteria</taxon>
        <taxon>Bacillati</taxon>
        <taxon>Actinomycetota</taxon>
        <taxon>Actinomycetes</taxon>
        <taxon>Micrococcales</taxon>
        <taxon>Microbacteriaceae</taxon>
        <taxon>Microbacterium</taxon>
    </lineage>
</organism>
<sequence>MHSGRTNADSAEPVSLAVVGAGWRARFILRVAAALPDRLRIAGLVVRDAAAAEQMRAEWGAPAFASLDALLAHRRPDFLVLSVPRTAAPELIADAVRRDLPVLTETPPADSVDDLTSLFRAVGRDAPVQVAEQYHLQPLIAAQLGIARSGVLGEVRECRVSVSHGYHAMSVMRRMLGVGFDDAAITAARFDAPLVGGPGRGGDPAREELLTAELTLAQLDFGGRLGVYDWAPQQNRSWIRGTRLLARGERGEIDGLDVRYLQDARTPMEYRIRRVDTGHFTNLEGHFLRGLTGGGEWLYRNPFAPAPLSDDEIAVAECLARMAAYVRGGDGWYGLAEAAQDHLLGMAVARAAESGERVRTTRQAWAP</sequence>
<dbReference type="KEGG" id="moj:D7D94_09340"/>
<dbReference type="SUPFAM" id="SSF51735">
    <property type="entry name" value="NAD(P)-binding Rossmann-fold domains"/>
    <property type="match status" value="1"/>
</dbReference>
<dbReference type="Gene3D" id="3.40.50.720">
    <property type="entry name" value="NAD(P)-binding Rossmann-like Domain"/>
    <property type="match status" value="1"/>
</dbReference>
<dbReference type="InterPro" id="IPR000683">
    <property type="entry name" value="Gfo/Idh/MocA-like_OxRdtase_N"/>
</dbReference>
<dbReference type="InterPro" id="IPR036291">
    <property type="entry name" value="NAD(P)-bd_dom_sf"/>
</dbReference>
<evidence type="ECO:0000313" key="3">
    <source>
        <dbReference type="EMBL" id="QGU27841.1"/>
    </source>
</evidence>
<protein>
    <submittedName>
        <fullName evidence="3">Gfo/Idh/MocA family oxidoreductase</fullName>
    </submittedName>
</protein>
<name>A0A6I6E892_9MICO</name>
<dbReference type="EMBL" id="CP032550">
    <property type="protein sequence ID" value="QGU27841.1"/>
    <property type="molecule type" value="Genomic_DNA"/>
</dbReference>
<dbReference type="PANTHER" id="PTHR43818:SF11">
    <property type="entry name" value="BCDNA.GH03377"/>
    <property type="match status" value="1"/>
</dbReference>
<dbReference type="GO" id="GO:0016491">
    <property type="term" value="F:oxidoreductase activity"/>
    <property type="evidence" value="ECO:0007669"/>
    <property type="project" value="UniProtKB-KW"/>
</dbReference>
<keyword evidence="1" id="KW-0560">Oxidoreductase</keyword>
<dbReference type="Proteomes" id="UP000422989">
    <property type="component" value="Chromosome"/>
</dbReference>
<dbReference type="GO" id="GO:0000166">
    <property type="term" value="F:nucleotide binding"/>
    <property type="evidence" value="ECO:0007669"/>
    <property type="project" value="InterPro"/>
</dbReference>
<evidence type="ECO:0000256" key="1">
    <source>
        <dbReference type="ARBA" id="ARBA00023002"/>
    </source>
</evidence>
<dbReference type="OrthoDB" id="9772350at2"/>
<dbReference type="Pfam" id="PF01408">
    <property type="entry name" value="GFO_IDH_MocA"/>
    <property type="match status" value="1"/>
</dbReference>
<reference evidence="3 4" key="1">
    <citation type="submission" date="2018-09" db="EMBL/GenBank/DDBJ databases">
        <title>Whole genome sequencing of Microbacterium oryzae strain MB-10T.</title>
        <authorList>
            <person name="Das S.K."/>
        </authorList>
    </citation>
    <scope>NUCLEOTIDE SEQUENCE [LARGE SCALE GENOMIC DNA]</scope>
    <source>
        <strain evidence="3 4">MB-10</strain>
    </source>
</reference>
<gene>
    <name evidence="3" type="ORF">D7D94_09340</name>
</gene>
<evidence type="ECO:0000259" key="2">
    <source>
        <dbReference type="Pfam" id="PF01408"/>
    </source>
</evidence>